<name>A0A7R9QG52_9ACAR</name>
<dbReference type="InterPro" id="IPR027417">
    <property type="entry name" value="P-loop_NTPase"/>
</dbReference>
<evidence type="ECO:0000313" key="6">
    <source>
        <dbReference type="EMBL" id="CAD7644645.1"/>
    </source>
</evidence>
<dbReference type="GO" id="GO:0140664">
    <property type="term" value="F:ATP-dependent DNA damage sensor activity"/>
    <property type="evidence" value="ECO:0007669"/>
    <property type="project" value="InterPro"/>
</dbReference>
<keyword evidence="1" id="KW-0547">Nucleotide-binding</keyword>
<feature type="chain" id="PRO_5035592879" description="DNA mismatch repair proteins mutS family domain-containing protein" evidence="4">
    <location>
        <begin position="27"/>
        <end position="225"/>
    </location>
</feature>
<proteinExistence type="predicted"/>
<dbReference type="InterPro" id="IPR045076">
    <property type="entry name" value="MutS"/>
</dbReference>
<dbReference type="EMBL" id="CAJPIZ010032013">
    <property type="protein sequence ID" value="CAG2120192.1"/>
    <property type="molecule type" value="Genomic_DNA"/>
</dbReference>
<evidence type="ECO:0000256" key="3">
    <source>
        <dbReference type="ARBA" id="ARBA00023125"/>
    </source>
</evidence>
<dbReference type="AlphaFoldDB" id="A0A7R9QG52"/>
<dbReference type="SUPFAM" id="SSF52540">
    <property type="entry name" value="P-loop containing nucleoside triphosphate hydrolases"/>
    <property type="match status" value="1"/>
</dbReference>
<dbReference type="GO" id="GO:0005524">
    <property type="term" value="F:ATP binding"/>
    <property type="evidence" value="ECO:0007669"/>
    <property type="project" value="UniProtKB-KW"/>
</dbReference>
<dbReference type="GO" id="GO:0032301">
    <property type="term" value="C:MutSalpha complex"/>
    <property type="evidence" value="ECO:0007669"/>
    <property type="project" value="TreeGrafter"/>
</dbReference>
<dbReference type="Proteomes" id="UP000759131">
    <property type="component" value="Unassembled WGS sequence"/>
</dbReference>
<accession>A0A7R9QG52</accession>
<dbReference type="SMART" id="SM00534">
    <property type="entry name" value="MUTSac"/>
    <property type="match status" value="1"/>
</dbReference>
<dbReference type="InterPro" id="IPR000432">
    <property type="entry name" value="DNA_mismatch_repair_MutS_C"/>
</dbReference>
<dbReference type="GO" id="GO:0030983">
    <property type="term" value="F:mismatched DNA binding"/>
    <property type="evidence" value="ECO:0007669"/>
    <property type="project" value="InterPro"/>
</dbReference>
<dbReference type="GO" id="GO:0006298">
    <property type="term" value="P:mismatch repair"/>
    <property type="evidence" value="ECO:0007669"/>
    <property type="project" value="InterPro"/>
</dbReference>
<keyword evidence="3" id="KW-0238">DNA-binding</keyword>
<protein>
    <recommendedName>
        <fullName evidence="5">DNA mismatch repair proteins mutS family domain-containing protein</fullName>
    </recommendedName>
</protein>
<feature type="signal peptide" evidence="4">
    <location>
        <begin position="1"/>
        <end position="26"/>
    </location>
</feature>
<evidence type="ECO:0000313" key="7">
    <source>
        <dbReference type="Proteomes" id="UP000759131"/>
    </source>
</evidence>
<keyword evidence="2" id="KW-0067">ATP-binding</keyword>
<dbReference type="FunFam" id="3.40.50.300:FF:005021">
    <property type="entry name" value="Predicted protein"/>
    <property type="match status" value="1"/>
</dbReference>
<dbReference type="Pfam" id="PF00488">
    <property type="entry name" value="MutS_V"/>
    <property type="match status" value="1"/>
</dbReference>
<dbReference type="GO" id="GO:0006312">
    <property type="term" value="P:mitotic recombination"/>
    <property type="evidence" value="ECO:0007669"/>
    <property type="project" value="TreeGrafter"/>
</dbReference>
<dbReference type="EMBL" id="OC886588">
    <property type="protein sequence ID" value="CAD7644645.1"/>
    <property type="molecule type" value="Genomic_DNA"/>
</dbReference>
<evidence type="ECO:0000259" key="5">
    <source>
        <dbReference type="PROSITE" id="PS00486"/>
    </source>
</evidence>
<feature type="domain" description="DNA mismatch repair proteins mutS family" evidence="5">
    <location>
        <begin position="72"/>
        <end position="88"/>
    </location>
</feature>
<keyword evidence="4" id="KW-0732">Signal</keyword>
<reference evidence="6" key="1">
    <citation type="submission" date="2020-11" db="EMBL/GenBank/DDBJ databases">
        <authorList>
            <person name="Tran Van P."/>
        </authorList>
    </citation>
    <scope>NUCLEOTIDE SEQUENCE</scope>
</reference>
<organism evidence="6">
    <name type="scientific">Medioppia subpectinata</name>
    <dbReference type="NCBI Taxonomy" id="1979941"/>
    <lineage>
        <taxon>Eukaryota</taxon>
        <taxon>Metazoa</taxon>
        <taxon>Ecdysozoa</taxon>
        <taxon>Arthropoda</taxon>
        <taxon>Chelicerata</taxon>
        <taxon>Arachnida</taxon>
        <taxon>Acari</taxon>
        <taxon>Acariformes</taxon>
        <taxon>Sarcoptiformes</taxon>
        <taxon>Oribatida</taxon>
        <taxon>Brachypylina</taxon>
        <taxon>Oppioidea</taxon>
        <taxon>Oppiidae</taxon>
        <taxon>Medioppia</taxon>
    </lineage>
</organism>
<dbReference type="PROSITE" id="PS00486">
    <property type="entry name" value="DNA_MISMATCH_REPAIR_2"/>
    <property type="match status" value="1"/>
</dbReference>
<sequence length="225" mass="24683">MGGKSTYIRSVALCVLMAQMGSYVPAESATISIMDAIFTRVGAGDKQIKGISTFMAEMIETAAIFRSATKDSLVVIDELGRGTSTYDGFGLASAISEHLVKEINCYTLFATHFHELTHLAKELPNIKNLHLSAVIIDDKLTLLYKVNEGVCDQSFGINVAQLAHFPDHIIDFAKQKLKDFEGLNLKKSSIEEVMKEIGDKISNVENIDAKMLKQIIVDKLNAINA</sequence>
<dbReference type="Gene3D" id="3.40.50.300">
    <property type="entry name" value="P-loop containing nucleotide triphosphate hydrolases"/>
    <property type="match status" value="1"/>
</dbReference>
<evidence type="ECO:0000256" key="4">
    <source>
        <dbReference type="SAM" id="SignalP"/>
    </source>
</evidence>
<dbReference type="PANTHER" id="PTHR11361:SF35">
    <property type="entry name" value="DNA MISMATCH REPAIR PROTEIN MSH2"/>
    <property type="match status" value="1"/>
</dbReference>
<dbReference type="OrthoDB" id="10252754at2759"/>
<gene>
    <name evidence="6" type="ORF">OSB1V03_LOCUS20139</name>
</gene>
<dbReference type="PANTHER" id="PTHR11361">
    <property type="entry name" value="DNA MISMATCH REPAIR PROTEIN MUTS FAMILY MEMBER"/>
    <property type="match status" value="1"/>
</dbReference>
<evidence type="ECO:0000256" key="2">
    <source>
        <dbReference type="ARBA" id="ARBA00022840"/>
    </source>
</evidence>
<evidence type="ECO:0000256" key="1">
    <source>
        <dbReference type="ARBA" id="ARBA00022741"/>
    </source>
</evidence>
<keyword evidence="7" id="KW-1185">Reference proteome</keyword>